<dbReference type="GO" id="GO:0005524">
    <property type="term" value="F:ATP binding"/>
    <property type="evidence" value="ECO:0007669"/>
    <property type="project" value="UniProtKB-UniRule"/>
</dbReference>
<keyword evidence="7" id="KW-0413">Isomerase</keyword>
<dbReference type="PANTHER" id="PTHR11070:SF2">
    <property type="entry name" value="ATP-DEPENDENT DNA HELICASE SRS2"/>
    <property type="match status" value="1"/>
</dbReference>
<feature type="binding site" evidence="12">
    <location>
        <begin position="27"/>
        <end position="34"/>
    </location>
    <ligand>
        <name>ATP</name>
        <dbReference type="ChEBI" id="CHEBI:30616"/>
    </ligand>
</feature>
<dbReference type="PROSITE" id="PS51217">
    <property type="entry name" value="UVRD_HELICASE_CTER"/>
    <property type="match status" value="1"/>
</dbReference>
<dbReference type="GO" id="GO:0033202">
    <property type="term" value="C:DNA helicase complex"/>
    <property type="evidence" value="ECO:0007669"/>
    <property type="project" value="TreeGrafter"/>
</dbReference>
<dbReference type="EMBL" id="DRLD01000273">
    <property type="protein sequence ID" value="HED11004.1"/>
    <property type="molecule type" value="Genomic_DNA"/>
</dbReference>
<keyword evidence="4 12" id="KW-0347">Helicase</keyword>
<evidence type="ECO:0000256" key="9">
    <source>
        <dbReference type="ARBA" id="ARBA00034808"/>
    </source>
</evidence>
<dbReference type="GO" id="GO:0016787">
    <property type="term" value="F:hydrolase activity"/>
    <property type="evidence" value="ECO:0007669"/>
    <property type="project" value="UniProtKB-UniRule"/>
</dbReference>
<dbReference type="Pfam" id="PF13361">
    <property type="entry name" value="UvrD_C"/>
    <property type="match status" value="1"/>
</dbReference>
<dbReference type="Pfam" id="PF00580">
    <property type="entry name" value="UvrD-helicase"/>
    <property type="match status" value="1"/>
</dbReference>
<comment type="catalytic activity">
    <reaction evidence="8">
        <text>Couples ATP hydrolysis with the unwinding of duplex DNA by translocating in the 3'-5' direction.</text>
        <dbReference type="EC" id="5.6.2.4"/>
    </reaction>
</comment>
<dbReference type="PROSITE" id="PS51198">
    <property type="entry name" value="UVRD_HELICASE_ATP_BIND"/>
    <property type="match status" value="1"/>
</dbReference>
<dbReference type="InterPro" id="IPR014016">
    <property type="entry name" value="UvrD-like_ATP-bd"/>
</dbReference>
<evidence type="ECO:0000256" key="1">
    <source>
        <dbReference type="ARBA" id="ARBA00009922"/>
    </source>
</evidence>
<evidence type="ECO:0000256" key="2">
    <source>
        <dbReference type="ARBA" id="ARBA00022741"/>
    </source>
</evidence>
<keyword evidence="3 12" id="KW-0378">Hydrolase</keyword>
<keyword evidence="2 12" id="KW-0547">Nucleotide-binding</keyword>
<evidence type="ECO:0000256" key="8">
    <source>
        <dbReference type="ARBA" id="ARBA00034617"/>
    </source>
</evidence>
<dbReference type="InterPro" id="IPR013986">
    <property type="entry name" value="DExx_box_DNA_helicase_dom_sf"/>
</dbReference>
<dbReference type="InterPro" id="IPR027417">
    <property type="entry name" value="P-loop_NTPase"/>
</dbReference>
<dbReference type="GO" id="GO:0043138">
    <property type="term" value="F:3'-5' DNA helicase activity"/>
    <property type="evidence" value="ECO:0007669"/>
    <property type="project" value="UniProtKB-EC"/>
</dbReference>
<dbReference type="GO" id="GO:0003677">
    <property type="term" value="F:DNA binding"/>
    <property type="evidence" value="ECO:0007669"/>
    <property type="project" value="UniProtKB-KW"/>
</dbReference>
<evidence type="ECO:0000259" key="14">
    <source>
        <dbReference type="PROSITE" id="PS51217"/>
    </source>
</evidence>
<evidence type="ECO:0000256" key="10">
    <source>
        <dbReference type="ARBA" id="ARBA00034923"/>
    </source>
</evidence>
<dbReference type="SUPFAM" id="SSF52540">
    <property type="entry name" value="P-loop containing nucleoside triphosphate hydrolases"/>
    <property type="match status" value="1"/>
</dbReference>
<dbReference type="Gene3D" id="1.10.10.160">
    <property type="match status" value="1"/>
</dbReference>
<protein>
    <recommendedName>
        <fullName evidence="9">DNA 3'-5' helicase</fullName>
        <ecNumber evidence="9">5.6.2.4</ecNumber>
    </recommendedName>
    <alternativeName>
        <fullName evidence="10">DNA 3'-5' helicase II</fullName>
    </alternativeName>
</protein>
<evidence type="ECO:0000256" key="12">
    <source>
        <dbReference type="PROSITE-ProRule" id="PRU00560"/>
    </source>
</evidence>
<comment type="caution">
    <text evidence="15">The sequence shown here is derived from an EMBL/GenBank/DDBJ whole genome shotgun (WGS) entry which is preliminary data.</text>
</comment>
<keyword evidence="5 12" id="KW-0067">ATP-binding</keyword>
<keyword evidence="6" id="KW-0238">DNA-binding</keyword>
<evidence type="ECO:0000259" key="13">
    <source>
        <dbReference type="PROSITE" id="PS51198"/>
    </source>
</evidence>
<comment type="catalytic activity">
    <reaction evidence="11">
        <text>ATP + H2O = ADP + phosphate + H(+)</text>
        <dbReference type="Rhea" id="RHEA:13065"/>
        <dbReference type="ChEBI" id="CHEBI:15377"/>
        <dbReference type="ChEBI" id="CHEBI:15378"/>
        <dbReference type="ChEBI" id="CHEBI:30616"/>
        <dbReference type="ChEBI" id="CHEBI:43474"/>
        <dbReference type="ChEBI" id="CHEBI:456216"/>
        <dbReference type="EC" id="5.6.2.4"/>
    </reaction>
</comment>
<dbReference type="Gene3D" id="3.40.50.300">
    <property type="entry name" value="P-loop containing nucleotide triphosphate hydrolases"/>
    <property type="match status" value="2"/>
</dbReference>
<sequence length="738" mass="84918">MALTLDSLNPQQRAAVERTEGPVLILAGAGSGKTRTLTARMAYLIEEKGVAPENILAVTFTNKAAREMKERVESLIGSAVNGLWIGTFHSICARIMRIEAEVMGYTRSFTIYDVDDQARAVKKVISTLSVPQQLYTPKMIQNRLSRVKNQFLFPEDLYAIEDRQGLDEYLPSIYLSYQRFLKENNALDFDDLLIKPIELFKENPDIRKKYADRFRYVMVDEYQDTNKAQYLFIKELVKDHKNLCVVGDEDQAIYGWRGADISNILDFKKDYKDATVFKLEENYRSNKNILLAANAVVKNNTERLGKDLWTQRPDGEKLEVLVGQTDLDEAKKLLEKIHDEVFTRKRSFKDIAILYRTNAQSRIIEDTLRRNAISYKLVGGVKFYERKEIKDIVSYLKLIVNQRDSIALKRIINFPLRGIGDTTVGKIEKFSELEQIPLFEGLGRVEEVASISPAMSQRVTGFYNLITKFIKLSTEISAVELASTLAAESGIMHHYQTEYDQYESESRVQNIQELFRSIEEFDERRREEGREADLESFLEEVSLMTDIDRMNTEDNSVTLMTLHAAKGLEFPVVFITGLEMGLMPLQRNSANLNELEEERRLMYVGMTRAEERLYLSMSRSRRRNNSFNKTMPSLFLDEIPRDLLHVTGYNSASASSDYGRSRRHKTKVKSYLTREVENQSTDDTYKVGQKVYHATFGKGIVRQLEGQGDRMKISVDFTDEGITKKLIKEFANLTPLEE</sequence>
<reference evidence="15" key="1">
    <citation type="journal article" date="2020" name="mSystems">
        <title>Genome- and Community-Level Interaction Insights into Carbon Utilization and Element Cycling Functions of Hydrothermarchaeota in Hydrothermal Sediment.</title>
        <authorList>
            <person name="Zhou Z."/>
            <person name="Liu Y."/>
            <person name="Xu W."/>
            <person name="Pan J."/>
            <person name="Luo Z.H."/>
            <person name="Li M."/>
        </authorList>
    </citation>
    <scope>NUCLEOTIDE SEQUENCE [LARGE SCALE GENOMIC DNA]</scope>
    <source>
        <strain evidence="15">HyVt-456</strain>
    </source>
</reference>
<dbReference type="EC" id="5.6.2.4" evidence="9"/>
<dbReference type="Pfam" id="PF21196">
    <property type="entry name" value="PcrA_UvrD_tudor"/>
    <property type="match status" value="1"/>
</dbReference>
<evidence type="ECO:0000256" key="3">
    <source>
        <dbReference type="ARBA" id="ARBA00022801"/>
    </source>
</evidence>
<dbReference type="CDD" id="cd18807">
    <property type="entry name" value="SF1_C_UvrD"/>
    <property type="match status" value="1"/>
</dbReference>
<dbReference type="InterPro" id="IPR014017">
    <property type="entry name" value="DNA_helicase_UvrD-like_C"/>
</dbReference>
<evidence type="ECO:0000256" key="7">
    <source>
        <dbReference type="ARBA" id="ARBA00023235"/>
    </source>
</evidence>
<dbReference type="CDD" id="cd17932">
    <property type="entry name" value="DEXQc_UvrD"/>
    <property type="match status" value="1"/>
</dbReference>
<name>A0A7V1LN07_CALAY</name>
<dbReference type="AlphaFoldDB" id="A0A7V1LN07"/>
<evidence type="ECO:0000256" key="4">
    <source>
        <dbReference type="ARBA" id="ARBA00022806"/>
    </source>
</evidence>
<dbReference type="FunFam" id="1.10.486.10:FF:000003">
    <property type="entry name" value="ATP-dependent DNA helicase"/>
    <property type="match status" value="1"/>
</dbReference>
<comment type="similarity">
    <text evidence="1">Belongs to the helicase family. UvrD subfamily.</text>
</comment>
<evidence type="ECO:0000256" key="11">
    <source>
        <dbReference type="ARBA" id="ARBA00048988"/>
    </source>
</evidence>
<feature type="domain" description="UvrD-like helicase ATP-binding" evidence="13">
    <location>
        <begin position="6"/>
        <end position="286"/>
    </location>
</feature>
<evidence type="ECO:0000256" key="6">
    <source>
        <dbReference type="ARBA" id="ARBA00023125"/>
    </source>
</evidence>
<proteinExistence type="inferred from homology"/>
<gene>
    <name evidence="15" type="ORF">ENJ10_09970</name>
</gene>
<accession>A0A7V1LN07</accession>
<dbReference type="GO" id="GO:0000725">
    <property type="term" value="P:recombinational repair"/>
    <property type="evidence" value="ECO:0007669"/>
    <property type="project" value="TreeGrafter"/>
</dbReference>
<dbReference type="Gene3D" id="1.10.486.10">
    <property type="entry name" value="PCRA, domain 4"/>
    <property type="match status" value="1"/>
</dbReference>
<organism evidence="15">
    <name type="scientific">Caldithrix abyssi</name>
    <dbReference type="NCBI Taxonomy" id="187145"/>
    <lineage>
        <taxon>Bacteria</taxon>
        <taxon>Pseudomonadati</taxon>
        <taxon>Calditrichota</taxon>
        <taxon>Calditrichia</taxon>
        <taxon>Calditrichales</taxon>
        <taxon>Calditrichaceae</taxon>
        <taxon>Caldithrix</taxon>
    </lineage>
</organism>
<dbReference type="GO" id="GO:0005829">
    <property type="term" value="C:cytosol"/>
    <property type="evidence" value="ECO:0007669"/>
    <property type="project" value="TreeGrafter"/>
</dbReference>
<evidence type="ECO:0000313" key="15">
    <source>
        <dbReference type="EMBL" id="HED11004.1"/>
    </source>
</evidence>
<dbReference type="Proteomes" id="UP000886005">
    <property type="component" value="Unassembled WGS sequence"/>
</dbReference>
<feature type="domain" description="UvrD-like helicase C-terminal" evidence="14">
    <location>
        <begin position="287"/>
        <end position="567"/>
    </location>
</feature>
<evidence type="ECO:0000256" key="5">
    <source>
        <dbReference type="ARBA" id="ARBA00022840"/>
    </source>
</evidence>
<dbReference type="InterPro" id="IPR000212">
    <property type="entry name" value="DNA_helicase_UvrD/REP"/>
</dbReference>
<dbReference type="PANTHER" id="PTHR11070">
    <property type="entry name" value="UVRD / RECB / PCRA DNA HELICASE FAMILY MEMBER"/>
    <property type="match status" value="1"/>
</dbReference>